<dbReference type="InterPro" id="IPR024930">
    <property type="entry name" value="Skp_dom_sf"/>
</dbReference>
<dbReference type="SMART" id="SM00935">
    <property type="entry name" value="OmpH"/>
    <property type="match status" value="1"/>
</dbReference>
<feature type="chain" id="PRO_5040915237" evidence="4">
    <location>
        <begin position="28"/>
        <end position="234"/>
    </location>
</feature>
<reference evidence="5" key="1">
    <citation type="submission" date="2021-05" db="EMBL/GenBank/DDBJ databases">
        <title>Genome of Sphingobium sp. strain.</title>
        <authorList>
            <person name="Fan R."/>
        </authorList>
    </citation>
    <scope>NUCLEOTIDE SEQUENCE</scope>
    <source>
        <strain evidence="5">H33</strain>
    </source>
</reference>
<dbReference type="PANTHER" id="PTHR35089:SF1">
    <property type="entry name" value="CHAPERONE PROTEIN SKP"/>
    <property type="match status" value="1"/>
</dbReference>
<dbReference type="Gene3D" id="3.30.910.20">
    <property type="entry name" value="Skp domain"/>
    <property type="match status" value="1"/>
</dbReference>
<gene>
    <name evidence="5" type="ORF">KK488_00075</name>
</gene>
<dbReference type="GO" id="GO:0005829">
    <property type="term" value="C:cytosol"/>
    <property type="evidence" value="ECO:0007669"/>
    <property type="project" value="TreeGrafter"/>
</dbReference>
<dbReference type="GO" id="GO:0051082">
    <property type="term" value="F:unfolded protein binding"/>
    <property type="evidence" value="ECO:0007669"/>
    <property type="project" value="InterPro"/>
</dbReference>
<keyword evidence="2 4" id="KW-0732">Signal</keyword>
<evidence type="ECO:0000313" key="5">
    <source>
        <dbReference type="EMBL" id="MBT2185345.1"/>
    </source>
</evidence>
<feature type="compositionally biased region" description="Pro residues" evidence="3">
    <location>
        <begin position="216"/>
        <end position="234"/>
    </location>
</feature>
<dbReference type="SUPFAM" id="SSF111384">
    <property type="entry name" value="OmpH-like"/>
    <property type="match status" value="1"/>
</dbReference>
<feature type="compositionally biased region" description="Low complexity" evidence="3">
    <location>
        <begin position="204"/>
        <end position="215"/>
    </location>
</feature>
<proteinExistence type="inferred from homology"/>
<evidence type="ECO:0000256" key="3">
    <source>
        <dbReference type="SAM" id="MobiDB-lite"/>
    </source>
</evidence>
<comment type="similarity">
    <text evidence="1">Belongs to the Skp family.</text>
</comment>
<dbReference type="AlphaFoldDB" id="A0A9X1D9J9"/>
<dbReference type="GO" id="GO:0050821">
    <property type="term" value="P:protein stabilization"/>
    <property type="evidence" value="ECO:0007669"/>
    <property type="project" value="TreeGrafter"/>
</dbReference>
<dbReference type="Pfam" id="PF03938">
    <property type="entry name" value="OmpH"/>
    <property type="match status" value="1"/>
</dbReference>
<evidence type="ECO:0000313" key="6">
    <source>
        <dbReference type="Proteomes" id="UP001138757"/>
    </source>
</evidence>
<dbReference type="EMBL" id="JAHGAW010000001">
    <property type="protein sequence ID" value="MBT2185345.1"/>
    <property type="molecule type" value="Genomic_DNA"/>
</dbReference>
<dbReference type="Proteomes" id="UP001138757">
    <property type="component" value="Unassembled WGS sequence"/>
</dbReference>
<keyword evidence="6" id="KW-1185">Reference proteome</keyword>
<feature type="region of interest" description="Disordered" evidence="3">
    <location>
        <begin position="195"/>
        <end position="234"/>
    </location>
</feature>
<evidence type="ECO:0000256" key="2">
    <source>
        <dbReference type="ARBA" id="ARBA00022729"/>
    </source>
</evidence>
<sequence>MRNSILSAVALATVSAVALGVAAPATAQVKQAIAVVNVQAAIGQSAAAQTASQQMQVTYKTTIDAFNARQSALQTELKQKNDALQAAITAAGQTPPPAKQTELQTQYTALQRRAQEAQNELQQVGAPLELARAYVVEQIGAKLSDAMKNVMTKNKIDLLLKDEATEAYVPGADVTNLLVQELNALVPSVGIVPPQGWRPGGQGQQPAAPAAAAPATPAPAAPAATPPARRPQGR</sequence>
<dbReference type="InterPro" id="IPR005632">
    <property type="entry name" value="Chaperone_Skp"/>
</dbReference>
<feature type="signal peptide" evidence="4">
    <location>
        <begin position="1"/>
        <end position="27"/>
    </location>
</feature>
<accession>A0A9X1D9J9</accession>
<name>A0A9X1D9J9_9SPHN</name>
<dbReference type="PANTHER" id="PTHR35089">
    <property type="entry name" value="CHAPERONE PROTEIN SKP"/>
    <property type="match status" value="1"/>
</dbReference>
<organism evidence="5 6">
    <name type="scientific">Sphingobium nicotianae</name>
    <dbReference type="NCBI Taxonomy" id="2782607"/>
    <lineage>
        <taxon>Bacteria</taxon>
        <taxon>Pseudomonadati</taxon>
        <taxon>Pseudomonadota</taxon>
        <taxon>Alphaproteobacteria</taxon>
        <taxon>Sphingomonadales</taxon>
        <taxon>Sphingomonadaceae</taxon>
        <taxon>Sphingobium</taxon>
    </lineage>
</organism>
<evidence type="ECO:0000256" key="4">
    <source>
        <dbReference type="SAM" id="SignalP"/>
    </source>
</evidence>
<evidence type="ECO:0000256" key="1">
    <source>
        <dbReference type="ARBA" id="ARBA00009091"/>
    </source>
</evidence>
<protein>
    <submittedName>
        <fullName evidence="5">OmpH family outer membrane protein</fullName>
    </submittedName>
</protein>
<comment type="caution">
    <text evidence="5">The sequence shown here is derived from an EMBL/GenBank/DDBJ whole genome shotgun (WGS) entry which is preliminary data.</text>
</comment>
<dbReference type="RefSeq" id="WP_214621108.1">
    <property type="nucleotide sequence ID" value="NZ_JAHGAW010000001.1"/>
</dbReference>